<dbReference type="GO" id="GO:0005524">
    <property type="term" value="F:ATP binding"/>
    <property type="evidence" value="ECO:0007669"/>
    <property type="project" value="UniProtKB-KW"/>
</dbReference>
<keyword evidence="15" id="KW-0732">Signal</keyword>
<dbReference type="UniPathway" id="UPA00138"/>
<comment type="function">
    <text evidence="2">Catalyzes the phosphorylation of pyruvate to phosphoenolpyruvate.</text>
</comment>
<organism evidence="17 18">
    <name type="scientific">Siansivirga zeaxanthinifaciens CC-SAMT-1</name>
    <dbReference type="NCBI Taxonomy" id="1454006"/>
    <lineage>
        <taxon>Bacteria</taxon>
        <taxon>Pseudomonadati</taxon>
        <taxon>Bacteroidota</taxon>
        <taxon>Flavobacteriia</taxon>
        <taxon>Flavobacteriales</taxon>
        <taxon>Flavobacteriaceae</taxon>
        <taxon>Siansivirga</taxon>
    </lineage>
</organism>
<evidence type="ECO:0000256" key="2">
    <source>
        <dbReference type="ARBA" id="ARBA00002988"/>
    </source>
</evidence>
<evidence type="ECO:0000256" key="12">
    <source>
        <dbReference type="ARBA" id="ARBA00022842"/>
    </source>
</evidence>
<sequence length="964" mass="108913">MRCIFILSLLFILSVNNGHSQDLKPTEIDHIESLISKFKTDIRGPYKDIRWFCKDGTINLPKEPCEDGGVQHARYKDVVVQLGEKNHIYLGQILASTDYEAFWDDANYHSRIKQYMLGKYLASVDDGWINRKGRFYRGAVQAEDEQEWGKSFFNKVLKNNDNINKHFYLLRQAIKDIPHSGDDNVAQLMRSQSKYIADANNDFMNIRIKIHGKPDVTDIEKVKAFKTANSSSLSPELNSKLDELIVTMRRFFEPVKLEKLSTYLKPLTNKEIKAYLNNYIAAYNLLSAKERMESTSDAMWFIRENILNETSSQGRLELFDLSLKLESLIIKQFNDYNTHSLGALIDVICYLSTASAASGYTEIWEWNRLQNTLAKPDKAELTMAELNDMLVAARNQLEWGTGKNSAVFKNVVQVYEKFEPLTHGFLDDRIRGSVALYLGNCIGKLGDLISKESSLNNQVLSIDNQSHVHGLNPGYALGELHVIEGSGEGIEVNPKNIYVFERPPSDLKPISGILTVSEGNLVSHVQLLARNLGIPNAAISSENLQSLKKFSKQRVFYAVSNKGTVIMKPEKDMTETEKKLFSKEEVSHDMITVPVEKIRLDRTTTMSLMDVDATSSGIYCGPKAANLGELKNNFPDHVVDGFVIPFGIFLNHMKQKMPNQDRSYWDYLNAIFNTAREMKAANKPEKEVEDYQLKELAILRQAILDMPLLDSFISDISSSFTNIIKKPFGEQAVFLRSDTNMEDLKSFTGAGLNLTLFNVLEKNNIINGIKEVWASPYTERSFKWRQKYLTNPENVYPSIVVIPGVNNDYSGVMITKGVSSGETDEITAAFSRGVGGAVDGQAAETWSIKNTGVSKLIAPSREPFYNVLPKKGGTIKKSTTFETPILSPYNISQLNDLQKELTNKMMEKGIHGPFDMELGFQENKIWLFQVRPFVENKNAVSSSYLESITPKVDKQKLISLQTKL</sequence>
<dbReference type="PANTHER" id="PTHR43030">
    <property type="entry name" value="PHOSPHOENOLPYRUVATE SYNTHASE"/>
    <property type="match status" value="1"/>
</dbReference>
<dbReference type="RefSeq" id="WP_044638021.1">
    <property type="nucleotide sequence ID" value="NZ_CP007202.1"/>
</dbReference>
<keyword evidence="8" id="KW-0479">Metal-binding</keyword>
<feature type="signal peptide" evidence="15">
    <location>
        <begin position="1"/>
        <end position="20"/>
    </location>
</feature>
<comment type="pathway">
    <text evidence="3">Carbohydrate biosynthesis; gluconeogenesis.</text>
</comment>
<dbReference type="KEGG" id="sze:AW14_06325"/>
<dbReference type="AlphaFoldDB" id="A0A0C5WAJ7"/>
<protein>
    <recommendedName>
        <fullName evidence="6">Phosphoenolpyruvate synthase</fullName>
        <ecNumber evidence="5">2.7.9.2</ecNumber>
    </recommendedName>
    <alternativeName>
        <fullName evidence="13">Pyruvate, water dikinase</fullName>
    </alternativeName>
</protein>
<gene>
    <name evidence="17" type="ORF">AW14_06325</name>
</gene>
<evidence type="ECO:0000256" key="7">
    <source>
        <dbReference type="ARBA" id="ARBA00022679"/>
    </source>
</evidence>
<evidence type="ECO:0000256" key="5">
    <source>
        <dbReference type="ARBA" id="ARBA00011996"/>
    </source>
</evidence>
<evidence type="ECO:0000259" key="16">
    <source>
        <dbReference type="Pfam" id="PF01326"/>
    </source>
</evidence>
<dbReference type="InterPro" id="IPR013815">
    <property type="entry name" value="ATP_grasp_subdomain_1"/>
</dbReference>
<comment type="catalytic activity">
    <reaction evidence="14">
        <text>pyruvate + ATP + H2O = phosphoenolpyruvate + AMP + phosphate + 2 H(+)</text>
        <dbReference type="Rhea" id="RHEA:11364"/>
        <dbReference type="ChEBI" id="CHEBI:15361"/>
        <dbReference type="ChEBI" id="CHEBI:15377"/>
        <dbReference type="ChEBI" id="CHEBI:15378"/>
        <dbReference type="ChEBI" id="CHEBI:30616"/>
        <dbReference type="ChEBI" id="CHEBI:43474"/>
        <dbReference type="ChEBI" id="CHEBI:58702"/>
        <dbReference type="ChEBI" id="CHEBI:456215"/>
        <dbReference type="EC" id="2.7.9.2"/>
    </reaction>
</comment>
<keyword evidence="17" id="KW-0670">Pyruvate</keyword>
<feature type="domain" description="Pyruvate phosphate dikinase AMP/ATP-binding" evidence="16">
    <location>
        <begin position="621"/>
        <end position="939"/>
    </location>
</feature>
<keyword evidence="12" id="KW-0460">Magnesium</keyword>
<dbReference type="Proteomes" id="UP000032229">
    <property type="component" value="Chromosome"/>
</dbReference>
<evidence type="ECO:0000256" key="15">
    <source>
        <dbReference type="SAM" id="SignalP"/>
    </source>
</evidence>
<name>A0A0C5WAJ7_9FLAO</name>
<comment type="similarity">
    <text evidence="4">Belongs to the PEP-utilizing enzyme family.</text>
</comment>
<dbReference type="Gene3D" id="3.30.1490.20">
    <property type="entry name" value="ATP-grasp fold, A domain"/>
    <property type="match status" value="1"/>
</dbReference>
<dbReference type="PATRIC" id="fig|1454006.5.peg.1243"/>
<evidence type="ECO:0000256" key="8">
    <source>
        <dbReference type="ARBA" id="ARBA00022723"/>
    </source>
</evidence>
<dbReference type="HOGENOM" id="CLU_012700_0_0_10"/>
<keyword evidence="9" id="KW-0547">Nucleotide-binding</keyword>
<evidence type="ECO:0000256" key="6">
    <source>
        <dbReference type="ARBA" id="ARBA00021623"/>
    </source>
</evidence>
<dbReference type="OrthoDB" id="1108665at2"/>
<dbReference type="GO" id="GO:0008986">
    <property type="term" value="F:pyruvate, water dikinase activity"/>
    <property type="evidence" value="ECO:0007669"/>
    <property type="project" value="UniProtKB-EC"/>
</dbReference>
<dbReference type="GO" id="GO:0006094">
    <property type="term" value="P:gluconeogenesis"/>
    <property type="evidence" value="ECO:0007669"/>
    <property type="project" value="UniProtKB-UniPathway"/>
</dbReference>
<keyword evidence="11" id="KW-0067">ATP-binding</keyword>
<feature type="chain" id="PRO_5002191657" description="Phosphoenolpyruvate synthase" evidence="15">
    <location>
        <begin position="21"/>
        <end position="964"/>
    </location>
</feature>
<dbReference type="PANTHER" id="PTHR43030:SF1">
    <property type="entry name" value="PHOSPHOENOLPYRUVATE SYNTHASE"/>
    <property type="match status" value="1"/>
</dbReference>
<reference evidence="17 18" key="1">
    <citation type="submission" date="2014-02" db="EMBL/GenBank/DDBJ databases">
        <authorList>
            <person name="Young C.-C."/>
            <person name="Hameed A."/>
            <person name="Huang H.-C."/>
            <person name="Shahina M."/>
        </authorList>
    </citation>
    <scope>NUCLEOTIDE SEQUENCE [LARGE SCALE GENOMIC DNA]</scope>
    <source>
        <strain evidence="17 18">CC-SAMT-1</strain>
    </source>
</reference>
<dbReference type="STRING" id="1454006.AW14_06325"/>
<evidence type="ECO:0000313" key="17">
    <source>
        <dbReference type="EMBL" id="AJR03327.1"/>
    </source>
</evidence>
<keyword evidence="7" id="KW-0808">Transferase</keyword>
<evidence type="ECO:0000256" key="3">
    <source>
        <dbReference type="ARBA" id="ARBA00004742"/>
    </source>
</evidence>
<dbReference type="Gene3D" id="3.30.470.20">
    <property type="entry name" value="ATP-grasp fold, B domain"/>
    <property type="match status" value="1"/>
</dbReference>
<evidence type="ECO:0000256" key="9">
    <source>
        <dbReference type="ARBA" id="ARBA00022741"/>
    </source>
</evidence>
<evidence type="ECO:0000256" key="13">
    <source>
        <dbReference type="ARBA" id="ARBA00033470"/>
    </source>
</evidence>
<proteinExistence type="inferred from homology"/>
<evidence type="ECO:0000256" key="10">
    <source>
        <dbReference type="ARBA" id="ARBA00022777"/>
    </source>
</evidence>
<evidence type="ECO:0000313" key="18">
    <source>
        <dbReference type="Proteomes" id="UP000032229"/>
    </source>
</evidence>
<evidence type="ECO:0000256" key="4">
    <source>
        <dbReference type="ARBA" id="ARBA00007837"/>
    </source>
</evidence>
<evidence type="ECO:0000256" key="11">
    <source>
        <dbReference type="ARBA" id="ARBA00022840"/>
    </source>
</evidence>
<dbReference type="InterPro" id="IPR002192">
    <property type="entry name" value="PPDK_AMP/ATP-bd"/>
</dbReference>
<dbReference type="SUPFAM" id="SSF56059">
    <property type="entry name" value="Glutathione synthetase ATP-binding domain-like"/>
    <property type="match status" value="1"/>
</dbReference>
<evidence type="ECO:0000256" key="1">
    <source>
        <dbReference type="ARBA" id="ARBA00001946"/>
    </source>
</evidence>
<dbReference type="EMBL" id="CP007202">
    <property type="protein sequence ID" value="AJR03327.1"/>
    <property type="molecule type" value="Genomic_DNA"/>
</dbReference>
<evidence type="ECO:0000256" key="14">
    <source>
        <dbReference type="ARBA" id="ARBA00047700"/>
    </source>
</evidence>
<keyword evidence="18" id="KW-1185">Reference proteome</keyword>
<dbReference type="Pfam" id="PF01326">
    <property type="entry name" value="PPDK_N"/>
    <property type="match status" value="1"/>
</dbReference>
<dbReference type="GO" id="GO:0046872">
    <property type="term" value="F:metal ion binding"/>
    <property type="evidence" value="ECO:0007669"/>
    <property type="project" value="UniProtKB-KW"/>
</dbReference>
<dbReference type="EC" id="2.7.9.2" evidence="5"/>
<keyword evidence="10" id="KW-0418">Kinase</keyword>
<accession>A0A0C5WAJ7</accession>
<dbReference type="InterPro" id="IPR006319">
    <property type="entry name" value="PEP_synth"/>
</dbReference>
<comment type="cofactor">
    <cofactor evidence="1">
        <name>Mg(2+)</name>
        <dbReference type="ChEBI" id="CHEBI:18420"/>
    </cofactor>
</comment>